<dbReference type="AlphaFoldDB" id="Q2LU51"/>
<dbReference type="EMBL" id="CP000252">
    <property type="protein sequence ID" value="ABC77611.1"/>
    <property type="molecule type" value="Genomic_DNA"/>
</dbReference>
<reference evidence="1 2" key="1">
    <citation type="journal article" date="2007" name="Proc. Natl. Acad. Sci. U.S.A.">
        <title>The genome of Syntrophus aciditrophicus: life at the thermodynamic limit of microbial growth.</title>
        <authorList>
            <person name="McInerney M.J."/>
            <person name="Rohlin L."/>
            <person name="Mouttaki H."/>
            <person name="Kim U."/>
            <person name="Krupp R.S."/>
            <person name="Rios-Hernandez L."/>
            <person name="Sieber J."/>
            <person name="Struchtemeyer C.G."/>
            <person name="Bhattacharyya A."/>
            <person name="Campbell J.W."/>
            <person name="Gunsalus R.P."/>
        </authorList>
    </citation>
    <scope>NUCLEOTIDE SEQUENCE [LARGE SCALE GENOMIC DNA]</scope>
    <source>
        <strain evidence="1 2">SB</strain>
    </source>
</reference>
<protein>
    <submittedName>
        <fullName evidence="1">Hypothetical cytosolic protein</fullName>
    </submittedName>
</protein>
<proteinExistence type="predicted"/>
<organism evidence="1 2">
    <name type="scientific">Syntrophus aciditrophicus (strain SB)</name>
    <dbReference type="NCBI Taxonomy" id="56780"/>
    <lineage>
        <taxon>Bacteria</taxon>
        <taxon>Pseudomonadati</taxon>
        <taxon>Thermodesulfobacteriota</taxon>
        <taxon>Syntrophia</taxon>
        <taxon>Syntrophales</taxon>
        <taxon>Syntrophaceae</taxon>
        <taxon>Syntrophus</taxon>
    </lineage>
</organism>
<dbReference type="Proteomes" id="UP000001933">
    <property type="component" value="Chromosome"/>
</dbReference>
<name>Q2LU51_SYNAS</name>
<gene>
    <name evidence="1" type="ORF">SYN_02193</name>
</gene>
<dbReference type="STRING" id="56780.SYN_02193"/>
<sequence>MNALSKEELKTLMQKRNDWCVSMFMPTYRTGVESQQNSIRLRNMIRQAEEALTSSGMRAHEAKEFLEPAMELVSNILFWRNQSDGLAIFLSRDIFRYFCLPDHLEELLVTADRFHMKPLLPLMHGDERFYVLALSQNEVNLFEGTSQSISELSVDNLPKGLADALQLDQPERQIRFRSGIGGERGTMMSGHGAEIEDVKQNLLRYFQRIDKGLRDFLKERDIPLILAGVEYQFPIYREANSYPLLMEEGIAGHPKGMSLDQLHRDAWSILGPYFQKAEDEALSQLNQSVGTGLTSDNLLEIVPAAHHGKIGVLFIAQGYQCWGNYNEEDDTIVLDESKKPGNEDLADYAAIETFLNGGKVFVVAPEILPGGAQMAAVFRY</sequence>
<dbReference type="eggNOG" id="COG1503">
    <property type="taxonomic scope" value="Bacteria"/>
</dbReference>
<dbReference type="RefSeq" id="WP_011417633.1">
    <property type="nucleotide sequence ID" value="NC_007759.1"/>
</dbReference>
<keyword evidence="2" id="KW-1185">Reference proteome</keyword>
<dbReference type="InParanoid" id="Q2LU51"/>
<dbReference type="KEGG" id="sat:SYN_02193"/>
<dbReference type="InterPro" id="IPR041289">
    <property type="entry name" value="Bact_RF_family3"/>
</dbReference>
<accession>Q2LU51</accession>
<dbReference type="OrthoDB" id="4393931at2"/>
<evidence type="ECO:0000313" key="1">
    <source>
        <dbReference type="EMBL" id="ABC77611.1"/>
    </source>
</evidence>
<dbReference type="Pfam" id="PF18845">
    <property type="entry name" value="baeRF_family3"/>
    <property type="match status" value="1"/>
</dbReference>
<evidence type="ECO:0000313" key="2">
    <source>
        <dbReference type="Proteomes" id="UP000001933"/>
    </source>
</evidence>
<dbReference type="HOGENOM" id="CLU_044180_2_0_7"/>